<dbReference type="OrthoDB" id="9809147at2"/>
<dbReference type="PANTHER" id="PTHR36179">
    <property type="entry name" value="LUD_DOM DOMAIN-CONTAINING PROTEIN"/>
    <property type="match status" value="1"/>
</dbReference>
<dbReference type="STRING" id="360807.ERS852392_00805"/>
<proteinExistence type="predicted"/>
<dbReference type="EMBL" id="QRTF01000036">
    <property type="protein sequence ID" value="RGQ46254.1"/>
    <property type="molecule type" value="Genomic_DNA"/>
</dbReference>
<dbReference type="Pfam" id="PF02589">
    <property type="entry name" value="LUD_dom"/>
    <property type="match status" value="1"/>
</dbReference>
<dbReference type="Proteomes" id="UP000266391">
    <property type="component" value="Unassembled WGS sequence"/>
</dbReference>
<reference evidence="5" key="1">
    <citation type="submission" date="2015-05" db="EMBL/GenBank/DDBJ databases">
        <authorList>
            <consortium name="Pathogen Informatics"/>
        </authorList>
    </citation>
    <scope>NUCLEOTIDE SEQUENCE [LARGE SCALE GENOMIC DNA]</scope>
    <source>
        <strain evidence="5">L1-83</strain>
    </source>
</reference>
<accession>A0A0M6WX66</accession>
<dbReference type="Proteomes" id="UP000283738">
    <property type="component" value="Unassembled WGS sequence"/>
</dbReference>
<organism evidence="2 5">
    <name type="scientific">Roseburia inulinivorans</name>
    <dbReference type="NCBI Taxonomy" id="360807"/>
    <lineage>
        <taxon>Bacteria</taxon>
        <taxon>Bacillati</taxon>
        <taxon>Bacillota</taxon>
        <taxon>Clostridia</taxon>
        <taxon>Lachnospirales</taxon>
        <taxon>Lachnospiraceae</taxon>
        <taxon>Roseburia</taxon>
    </lineage>
</organism>
<evidence type="ECO:0000313" key="4">
    <source>
        <dbReference type="EMBL" id="RHD05898.1"/>
    </source>
</evidence>
<feature type="domain" description="LUD" evidence="1">
    <location>
        <begin position="15"/>
        <end position="205"/>
    </location>
</feature>
<dbReference type="PANTHER" id="PTHR36179:SF2">
    <property type="entry name" value="LUD DOMAIN-CONTAINING PROTEIN"/>
    <property type="match status" value="1"/>
</dbReference>
<dbReference type="InterPro" id="IPR003741">
    <property type="entry name" value="LUD_dom"/>
</dbReference>
<evidence type="ECO:0000259" key="1">
    <source>
        <dbReference type="Pfam" id="PF02589"/>
    </source>
</evidence>
<dbReference type="InterPro" id="IPR009501">
    <property type="entry name" value="UCP020269"/>
</dbReference>
<keyword evidence="5" id="KW-1185">Reference proteome</keyword>
<dbReference type="EMBL" id="CVRS01000092">
    <property type="protein sequence ID" value="CRL41403.1"/>
    <property type="molecule type" value="Genomic_DNA"/>
</dbReference>
<evidence type="ECO:0000313" key="3">
    <source>
        <dbReference type="EMBL" id="RGQ46254.1"/>
    </source>
</evidence>
<dbReference type="AlphaFoldDB" id="A0A0M6WX66"/>
<dbReference type="EMBL" id="QSIQ01000002">
    <property type="protein sequence ID" value="RHD05898.1"/>
    <property type="molecule type" value="Genomic_DNA"/>
</dbReference>
<evidence type="ECO:0000313" key="6">
    <source>
        <dbReference type="Proteomes" id="UP000266391"/>
    </source>
</evidence>
<dbReference type="RefSeq" id="WP_055040112.1">
    <property type="nucleotide sequence ID" value="NZ_CVRS01000092.1"/>
</dbReference>
<protein>
    <submittedName>
        <fullName evidence="2 3">Lactate utilization protein</fullName>
    </submittedName>
</protein>
<gene>
    <name evidence="4" type="ORF">DW813_02930</name>
    <name evidence="3" type="ORF">DWY96_13605</name>
    <name evidence="2" type="ORF">RIL183_05781</name>
</gene>
<dbReference type="Proteomes" id="UP000049828">
    <property type="component" value="Unassembled WGS sequence"/>
</dbReference>
<name>A0A0M6WX66_9FIRM</name>
<reference evidence="2" key="2">
    <citation type="submission" date="2015-05" db="EMBL/GenBank/DDBJ databases">
        <authorList>
            <person name="Wang D.B."/>
            <person name="Wang M."/>
        </authorList>
    </citation>
    <scope>NUCLEOTIDE SEQUENCE [LARGE SCALE GENOMIC DNA]</scope>
    <source>
        <strain evidence="2">L1-83</strain>
    </source>
</reference>
<evidence type="ECO:0000313" key="2">
    <source>
        <dbReference type="EMBL" id="CRL41403.1"/>
    </source>
</evidence>
<reference evidence="6 7" key="3">
    <citation type="submission" date="2018-08" db="EMBL/GenBank/DDBJ databases">
        <title>A genome reference for cultivated species of the human gut microbiota.</title>
        <authorList>
            <person name="Zou Y."/>
            <person name="Xue W."/>
            <person name="Luo G."/>
        </authorList>
    </citation>
    <scope>NUCLEOTIDE SEQUENCE [LARGE SCALE GENOMIC DNA]</scope>
    <source>
        <strain evidence="3 7">AF28-15</strain>
        <strain evidence="4 6">AM32-8LB</strain>
    </source>
</reference>
<evidence type="ECO:0000313" key="5">
    <source>
        <dbReference type="Proteomes" id="UP000049828"/>
    </source>
</evidence>
<dbReference type="PIRSF" id="PIRSF020269">
    <property type="entry name" value="DUF1121"/>
    <property type="match status" value="1"/>
</dbReference>
<evidence type="ECO:0000313" key="7">
    <source>
        <dbReference type="Proteomes" id="UP000283738"/>
    </source>
</evidence>
<sequence>MTPKAKYYETLANTMIKNFEKRRMEAYYYPTAKEAVEKALSFLPSGAVVAHGGSMTLEETGMMDALRSADIEFLDRAVCKTPEDSRKIFHDALMADYYFMSTNAMTIDGELVNIDGNGNRVAALIYGPENVIILAGMNKVAKDVAEAVDRVHLTATPMNCVRLNKQTPCAVTGVCADCLSPDCICNQVVITRRSGIQGRIKVILIGEELGY</sequence>